<feature type="compositionally biased region" description="Basic and acidic residues" evidence="1">
    <location>
        <begin position="165"/>
        <end position="177"/>
    </location>
</feature>
<gene>
    <name evidence="2" type="ORF">J3R30DRAFT_3710822</name>
</gene>
<accession>A0A9W9A0J0</accession>
<feature type="region of interest" description="Disordered" evidence="1">
    <location>
        <begin position="153"/>
        <end position="177"/>
    </location>
</feature>
<comment type="caution">
    <text evidence="2">The sequence shown here is derived from an EMBL/GenBank/DDBJ whole genome shotgun (WGS) entry which is preliminary data.</text>
</comment>
<protein>
    <submittedName>
        <fullName evidence="2">Uncharacterized protein</fullName>
    </submittedName>
</protein>
<feature type="region of interest" description="Disordered" evidence="1">
    <location>
        <begin position="418"/>
        <end position="460"/>
    </location>
</feature>
<evidence type="ECO:0000313" key="3">
    <source>
        <dbReference type="Proteomes" id="UP001150266"/>
    </source>
</evidence>
<sequence length="460" mass="51178">MTSSCTATLPSYTGAVPTANPPLDPLTFFSSITIHGLSSSKGSSLIHLTRGQSFPAKRYVTDFKATGLEDDSHHWGAISSLVGRLHADLEITEQLSEGRIGMVFAARLISLRQSVHEETVLAHSLLLLSQFCVNCQRRKAGDVQLDAWSSASIKPEQPSYTPENEEPHLKHWRSRPDRSPIVGDLVTERLGAHLPTKLPADSEMGSNELSKKVEAEILMLLDDLNAVGSPENRRTPQPSPHGGPIPFQLNIPQNYVPSQHSQDDLFQVINHNGQEFQLTQGIANQLRNLPPLLPTRGHGCGRTSNQAVSLHNQNQNAHAGPSNLAYQNQFPHLPAELQAQLAFVQPHPARPTLRQNHRRAQSHIQSISFNPERLTHEHENNDPPQDDFENSQRLPPGPGYLTPEGHDMHQQHEQLQNVMHNSQEVHEQHLQQQEIDVGDHEHQNDAPDEPIPIGLQPIEK</sequence>
<dbReference type="AlphaFoldDB" id="A0A9W9A0J0"/>
<feature type="region of interest" description="Disordered" evidence="1">
    <location>
        <begin position="369"/>
        <end position="406"/>
    </location>
</feature>
<reference evidence="2" key="1">
    <citation type="submission" date="2022-08" db="EMBL/GenBank/DDBJ databases">
        <title>A Global Phylogenomic Analysis of the Shiitake Genus Lentinula.</title>
        <authorList>
            <consortium name="DOE Joint Genome Institute"/>
            <person name="Sierra-Patev S."/>
            <person name="Min B."/>
            <person name="Naranjo-Ortiz M."/>
            <person name="Looney B."/>
            <person name="Konkel Z."/>
            <person name="Slot J.C."/>
            <person name="Sakamoto Y."/>
            <person name="Steenwyk J.L."/>
            <person name="Rokas A."/>
            <person name="Carro J."/>
            <person name="Camarero S."/>
            <person name="Ferreira P."/>
            <person name="Molpeceres G."/>
            <person name="Ruiz-Duenas F.J."/>
            <person name="Serrano A."/>
            <person name="Henrissat B."/>
            <person name="Drula E."/>
            <person name="Hughes K.W."/>
            <person name="Mata J.L."/>
            <person name="Ishikawa N.K."/>
            <person name="Vargas-Isla R."/>
            <person name="Ushijima S."/>
            <person name="Smith C.A."/>
            <person name="Ahrendt S."/>
            <person name="Andreopoulos W."/>
            <person name="He G."/>
            <person name="Labutti K."/>
            <person name="Lipzen A."/>
            <person name="Ng V."/>
            <person name="Riley R."/>
            <person name="Sandor L."/>
            <person name="Barry K."/>
            <person name="Martinez A.T."/>
            <person name="Xiao Y."/>
            <person name="Gibbons J.G."/>
            <person name="Terashima K."/>
            <person name="Grigoriev I.V."/>
            <person name="Hibbett D.S."/>
        </authorList>
    </citation>
    <scope>NUCLEOTIDE SEQUENCE</scope>
    <source>
        <strain evidence="2">JLM2183</strain>
    </source>
</reference>
<dbReference type="OrthoDB" id="3043902at2759"/>
<evidence type="ECO:0000256" key="1">
    <source>
        <dbReference type="SAM" id="MobiDB-lite"/>
    </source>
</evidence>
<name>A0A9W9A0J0_9AGAR</name>
<dbReference type="EMBL" id="JAOTPV010000024">
    <property type="protein sequence ID" value="KAJ4470859.1"/>
    <property type="molecule type" value="Genomic_DNA"/>
</dbReference>
<feature type="compositionally biased region" description="Polar residues" evidence="1">
    <location>
        <begin position="153"/>
        <end position="162"/>
    </location>
</feature>
<evidence type="ECO:0000313" key="2">
    <source>
        <dbReference type="EMBL" id="KAJ4470859.1"/>
    </source>
</evidence>
<organism evidence="2 3">
    <name type="scientific">Lentinula aciculospora</name>
    <dbReference type="NCBI Taxonomy" id="153920"/>
    <lineage>
        <taxon>Eukaryota</taxon>
        <taxon>Fungi</taxon>
        <taxon>Dikarya</taxon>
        <taxon>Basidiomycota</taxon>
        <taxon>Agaricomycotina</taxon>
        <taxon>Agaricomycetes</taxon>
        <taxon>Agaricomycetidae</taxon>
        <taxon>Agaricales</taxon>
        <taxon>Marasmiineae</taxon>
        <taxon>Omphalotaceae</taxon>
        <taxon>Lentinula</taxon>
    </lineage>
</organism>
<proteinExistence type="predicted"/>
<keyword evidence="3" id="KW-1185">Reference proteome</keyword>
<dbReference type="Proteomes" id="UP001150266">
    <property type="component" value="Unassembled WGS sequence"/>
</dbReference>